<name>I1HRQ1_BRADI</name>
<dbReference type="RefSeq" id="XP_003567130.1">
    <property type="nucleotide sequence ID" value="XM_003567082.4"/>
</dbReference>
<keyword evidence="3" id="KW-1185">Reference proteome</keyword>
<dbReference type="AlphaFoldDB" id="I1HRQ1"/>
<dbReference type="KEGG" id="bdi:100827980"/>
<dbReference type="FunCoup" id="I1HRQ1">
    <property type="interactions" value="117"/>
</dbReference>
<dbReference type="OrthoDB" id="664611at2759"/>
<evidence type="ECO:0000313" key="3">
    <source>
        <dbReference type="Proteomes" id="UP000008810"/>
    </source>
</evidence>
<proteinExistence type="predicted"/>
<sequence>MECIVEQQHEQITEAPETDGAKLLVELLDASLAAEEESSAAAGPGRGSNQQLGLFPADDGCWLGSLQEELNYSSIHAHLQEEEDCEDCGLDGILLQSGFEGCRCSASPPPYANEPVEHWTDEMALGPFDGECVGEWYMDGMAMDSGWDDGRSYYSFCYPAYGGEACAEQFYNSPLLE</sequence>
<dbReference type="eggNOG" id="ENOG502R61Y">
    <property type="taxonomic scope" value="Eukaryota"/>
</dbReference>
<dbReference type="OMA" id="AMEWEEE"/>
<reference evidence="1 2" key="1">
    <citation type="journal article" date="2010" name="Nature">
        <title>Genome sequencing and analysis of the model grass Brachypodium distachyon.</title>
        <authorList>
            <consortium name="International Brachypodium Initiative"/>
        </authorList>
    </citation>
    <scope>NUCLEOTIDE SEQUENCE [LARGE SCALE GENOMIC DNA]</scope>
    <source>
        <strain evidence="1 2">Bd21</strain>
    </source>
</reference>
<dbReference type="GeneID" id="100827980"/>
<dbReference type="EMBL" id="CM000881">
    <property type="protein sequence ID" value="KQK09803.1"/>
    <property type="molecule type" value="Genomic_DNA"/>
</dbReference>
<dbReference type="HOGENOM" id="CLU_101944_0_0_1"/>
<dbReference type="Proteomes" id="UP000008810">
    <property type="component" value="Chromosome 2"/>
</dbReference>
<dbReference type="EnsemblPlants" id="KQK09803">
    <property type="protein sequence ID" value="KQK09803"/>
    <property type="gene ID" value="BRADI_2g50230v3"/>
</dbReference>
<reference evidence="2" key="3">
    <citation type="submission" date="2018-08" db="UniProtKB">
        <authorList>
            <consortium name="EnsemblPlants"/>
        </authorList>
    </citation>
    <scope>IDENTIFICATION</scope>
    <source>
        <strain evidence="2">cv. Bd21</strain>
    </source>
</reference>
<organism evidence="2">
    <name type="scientific">Brachypodium distachyon</name>
    <name type="common">Purple false brome</name>
    <name type="synonym">Trachynia distachya</name>
    <dbReference type="NCBI Taxonomy" id="15368"/>
    <lineage>
        <taxon>Eukaryota</taxon>
        <taxon>Viridiplantae</taxon>
        <taxon>Streptophyta</taxon>
        <taxon>Embryophyta</taxon>
        <taxon>Tracheophyta</taxon>
        <taxon>Spermatophyta</taxon>
        <taxon>Magnoliopsida</taxon>
        <taxon>Liliopsida</taxon>
        <taxon>Poales</taxon>
        <taxon>Poaceae</taxon>
        <taxon>BOP clade</taxon>
        <taxon>Pooideae</taxon>
        <taxon>Stipodae</taxon>
        <taxon>Brachypodieae</taxon>
        <taxon>Brachypodium</taxon>
    </lineage>
</organism>
<reference evidence="1" key="2">
    <citation type="submission" date="2017-06" db="EMBL/GenBank/DDBJ databases">
        <title>WGS assembly of Brachypodium distachyon.</title>
        <authorList>
            <consortium name="The International Brachypodium Initiative"/>
            <person name="Lucas S."/>
            <person name="Harmon-Smith M."/>
            <person name="Lail K."/>
            <person name="Tice H."/>
            <person name="Grimwood J."/>
            <person name="Bruce D."/>
            <person name="Barry K."/>
            <person name="Shu S."/>
            <person name="Lindquist E."/>
            <person name="Wang M."/>
            <person name="Pitluck S."/>
            <person name="Vogel J.P."/>
            <person name="Garvin D.F."/>
            <person name="Mockler T.C."/>
            <person name="Schmutz J."/>
            <person name="Rokhsar D."/>
            <person name="Bevan M.W."/>
        </authorList>
    </citation>
    <scope>NUCLEOTIDE SEQUENCE</scope>
    <source>
        <strain evidence="1">Bd21</strain>
    </source>
</reference>
<accession>I1HRQ1</accession>
<protein>
    <submittedName>
        <fullName evidence="1 2">Uncharacterized protein</fullName>
    </submittedName>
</protein>
<gene>
    <name evidence="2" type="primary">LOC100827980</name>
    <name evidence="1" type="ORF">BRADI_2g50230v3</name>
</gene>
<dbReference type="Gramene" id="KQK09803">
    <property type="protein sequence ID" value="KQK09803"/>
    <property type="gene ID" value="BRADI_2g50230v3"/>
</dbReference>
<evidence type="ECO:0000313" key="1">
    <source>
        <dbReference type="EMBL" id="KQK09803.1"/>
    </source>
</evidence>
<evidence type="ECO:0000313" key="2">
    <source>
        <dbReference type="EnsemblPlants" id="KQK09803"/>
    </source>
</evidence>